<name>A0A9Q8TTW4_9GAMM</name>
<feature type="compositionally biased region" description="Polar residues" evidence="1">
    <location>
        <begin position="23"/>
        <end position="35"/>
    </location>
</feature>
<gene>
    <name evidence="2" type="ORF">IG609_008870</name>
</gene>
<organism evidence="2 3">
    <name type="scientific">Pectobacterium quasiaquaticum</name>
    <dbReference type="NCBI Taxonomy" id="2774015"/>
    <lineage>
        <taxon>Bacteria</taxon>
        <taxon>Pseudomonadati</taxon>
        <taxon>Pseudomonadota</taxon>
        <taxon>Gammaproteobacteria</taxon>
        <taxon>Enterobacterales</taxon>
        <taxon>Pectobacteriaceae</taxon>
        <taxon>Pectobacterium</taxon>
    </lineage>
</organism>
<sequence>MSSFPDEKLSLTSPTLTAPAKRSMSNAQQVLSTFRQPGDNGNKKG</sequence>
<evidence type="ECO:0000313" key="3">
    <source>
        <dbReference type="Proteomes" id="UP000806577"/>
    </source>
</evidence>
<proteinExistence type="predicted"/>
<evidence type="ECO:0000256" key="1">
    <source>
        <dbReference type="SAM" id="MobiDB-lite"/>
    </source>
</evidence>
<accession>A0A9Q8TTW4</accession>
<dbReference type="AlphaFoldDB" id="A0A9Q8TTW4"/>
<evidence type="ECO:0000313" key="2">
    <source>
        <dbReference type="EMBL" id="URG50588.1"/>
    </source>
</evidence>
<protein>
    <submittedName>
        <fullName evidence="2">Uncharacterized protein</fullName>
    </submittedName>
</protein>
<keyword evidence="3" id="KW-1185">Reference proteome</keyword>
<feature type="region of interest" description="Disordered" evidence="1">
    <location>
        <begin position="1"/>
        <end position="45"/>
    </location>
</feature>
<reference evidence="2 3" key="1">
    <citation type="journal article" date="2021" name="Int. J. Syst. Evol. Microbiol.">
        <title>&lt;i&gt;Pectobacterium quasiaquaticum&lt;/i&gt; sp. nov., isolated from waterways.</title>
        <authorList>
            <person name="Ben Moussa H."/>
            <person name="Pedron J."/>
            <person name="Bertrand C."/>
            <person name="Hecquet A."/>
            <person name="Barny M.A."/>
        </authorList>
    </citation>
    <scope>NUCLEOTIDE SEQUENCE [LARGE SCALE GENOMIC DNA]</scope>
    <source>
        <strain evidence="2 3">A477-S1-J17</strain>
    </source>
</reference>
<dbReference type="KEGG" id="pqu:IG609_008870"/>
<dbReference type="Proteomes" id="UP000806577">
    <property type="component" value="Chromosome"/>
</dbReference>
<dbReference type="EMBL" id="CP065177">
    <property type="protein sequence ID" value="URG50588.1"/>
    <property type="molecule type" value="Genomic_DNA"/>
</dbReference>